<reference evidence="5" key="1">
    <citation type="journal article" date="2014" name="Front. Microbiol.">
        <title>High frequency of phylogenetically diverse reductive dehalogenase-homologous genes in deep subseafloor sedimentary metagenomes.</title>
        <authorList>
            <person name="Kawai M."/>
            <person name="Futagami T."/>
            <person name="Toyoda A."/>
            <person name="Takaki Y."/>
            <person name="Nishi S."/>
            <person name="Hori S."/>
            <person name="Arai W."/>
            <person name="Tsubouchi T."/>
            <person name="Morono Y."/>
            <person name="Uchiyama I."/>
            <person name="Ito T."/>
            <person name="Fujiyama A."/>
            <person name="Inagaki F."/>
            <person name="Takami H."/>
        </authorList>
    </citation>
    <scope>NUCLEOTIDE SEQUENCE</scope>
    <source>
        <strain evidence="5">Expedition CK06-06</strain>
    </source>
</reference>
<dbReference type="Pfam" id="PF13419">
    <property type="entry name" value="HAD_2"/>
    <property type="match status" value="1"/>
</dbReference>
<evidence type="ECO:0000256" key="3">
    <source>
        <dbReference type="ARBA" id="ARBA00022801"/>
    </source>
</evidence>
<keyword evidence="2" id="KW-0479">Metal-binding</keyword>
<evidence type="ECO:0000256" key="1">
    <source>
        <dbReference type="ARBA" id="ARBA00001946"/>
    </source>
</evidence>
<proteinExistence type="predicted"/>
<dbReference type="PANTHER" id="PTHR46470">
    <property type="entry name" value="N-ACYLNEURAMINATE-9-PHOSPHATASE"/>
    <property type="match status" value="1"/>
</dbReference>
<evidence type="ECO:0000313" key="5">
    <source>
        <dbReference type="EMBL" id="GAH44016.1"/>
    </source>
</evidence>
<comment type="cofactor">
    <cofactor evidence="1">
        <name>Mg(2+)</name>
        <dbReference type="ChEBI" id="CHEBI:18420"/>
    </cofactor>
</comment>
<evidence type="ECO:0008006" key="6">
    <source>
        <dbReference type="Google" id="ProtNLM"/>
    </source>
</evidence>
<comment type="caution">
    <text evidence="5">The sequence shown here is derived from an EMBL/GenBank/DDBJ whole genome shotgun (WGS) entry which is preliminary data.</text>
</comment>
<organism evidence="5">
    <name type="scientific">marine sediment metagenome</name>
    <dbReference type="NCBI Taxonomy" id="412755"/>
    <lineage>
        <taxon>unclassified sequences</taxon>
        <taxon>metagenomes</taxon>
        <taxon>ecological metagenomes</taxon>
    </lineage>
</organism>
<dbReference type="InterPro" id="IPR036412">
    <property type="entry name" value="HAD-like_sf"/>
</dbReference>
<dbReference type="GO" id="GO:0046872">
    <property type="term" value="F:metal ion binding"/>
    <property type="evidence" value="ECO:0007669"/>
    <property type="project" value="UniProtKB-KW"/>
</dbReference>
<dbReference type="SUPFAM" id="SSF56784">
    <property type="entry name" value="HAD-like"/>
    <property type="match status" value="1"/>
</dbReference>
<dbReference type="AlphaFoldDB" id="X1FEJ2"/>
<protein>
    <recommendedName>
        <fullName evidence="6">HAD family hydrolase</fullName>
    </recommendedName>
</protein>
<gene>
    <name evidence="5" type="ORF">S03H2_11774</name>
</gene>
<feature type="non-terminal residue" evidence="5">
    <location>
        <position position="1"/>
    </location>
</feature>
<dbReference type="EMBL" id="BARU01005997">
    <property type="protein sequence ID" value="GAH44016.1"/>
    <property type="molecule type" value="Genomic_DNA"/>
</dbReference>
<dbReference type="InterPro" id="IPR051400">
    <property type="entry name" value="HAD-like_hydrolase"/>
</dbReference>
<name>X1FEJ2_9ZZZZ</name>
<dbReference type="PANTHER" id="PTHR46470:SF2">
    <property type="entry name" value="GLYCERALDEHYDE 3-PHOSPHATE PHOSPHATASE"/>
    <property type="match status" value="1"/>
</dbReference>
<dbReference type="GO" id="GO:0044281">
    <property type="term" value="P:small molecule metabolic process"/>
    <property type="evidence" value="ECO:0007669"/>
    <property type="project" value="UniProtKB-ARBA"/>
</dbReference>
<evidence type="ECO:0000256" key="4">
    <source>
        <dbReference type="ARBA" id="ARBA00022842"/>
    </source>
</evidence>
<evidence type="ECO:0000256" key="2">
    <source>
        <dbReference type="ARBA" id="ARBA00022723"/>
    </source>
</evidence>
<dbReference type="InterPro" id="IPR041492">
    <property type="entry name" value="HAD_2"/>
</dbReference>
<dbReference type="Gene3D" id="3.40.50.1000">
    <property type="entry name" value="HAD superfamily/HAD-like"/>
    <property type="match status" value="1"/>
</dbReference>
<dbReference type="InterPro" id="IPR023214">
    <property type="entry name" value="HAD_sf"/>
</dbReference>
<accession>X1FEJ2</accession>
<keyword evidence="3" id="KW-0378">Hydrolase</keyword>
<keyword evidence="4" id="KW-0460">Magnesium</keyword>
<sequence>TKRGLALGVISDAPRLQAWLRLCYLQLHHFFDVVVTHEDTLQYKPHPAPFLLALEKLKVKPGEAIMVGDWIARDIVGAKQVGLHTVFARYGDPFKDQVGKADYALDDIKELLAIIDEINHRG</sequence>
<dbReference type="NCBIfam" id="TIGR01549">
    <property type="entry name" value="HAD-SF-IA-v1"/>
    <property type="match status" value="1"/>
</dbReference>
<dbReference type="InterPro" id="IPR006439">
    <property type="entry name" value="HAD-SF_hydro_IA"/>
</dbReference>
<dbReference type="GO" id="GO:0016791">
    <property type="term" value="F:phosphatase activity"/>
    <property type="evidence" value="ECO:0007669"/>
    <property type="project" value="TreeGrafter"/>
</dbReference>